<evidence type="ECO:0000256" key="11">
    <source>
        <dbReference type="ARBA" id="ARBA00023288"/>
    </source>
</evidence>
<evidence type="ECO:0000259" key="13">
    <source>
        <dbReference type="Pfam" id="PF00394"/>
    </source>
</evidence>
<reference evidence="16" key="1">
    <citation type="submission" date="2020-03" db="EMBL/GenBank/DDBJ databases">
        <title>A high-quality chromosome-level genome assembly of a woody plant with both climbing and erect habits, Rhamnella rubrinervis.</title>
        <authorList>
            <person name="Lu Z."/>
            <person name="Yang Y."/>
            <person name="Zhu X."/>
            <person name="Sun Y."/>
        </authorList>
    </citation>
    <scope>NUCLEOTIDE SEQUENCE</scope>
    <source>
        <strain evidence="16">BYM</strain>
        <tissue evidence="16">Leaf</tissue>
    </source>
</reference>
<dbReference type="SUPFAM" id="SSF49503">
    <property type="entry name" value="Cupredoxins"/>
    <property type="match status" value="3"/>
</dbReference>
<evidence type="ECO:0000256" key="8">
    <source>
        <dbReference type="ARBA" id="ARBA00023008"/>
    </source>
</evidence>
<dbReference type="InterPro" id="IPR011707">
    <property type="entry name" value="Cu-oxidase-like_N"/>
</dbReference>
<dbReference type="Gene3D" id="2.60.40.420">
    <property type="entry name" value="Cupredoxins - blue copper proteins"/>
    <property type="match status" value="3"/>
</dbReference>
<evidence type="ECO:0000313" key="16">
    <source>
        <dbReference type="EMBL" id="KAF3433137.1"/>
    </source>
</evidence>
<keyword evidence="4" id="KW-1003">Cell membrane</keyword>
<proteinExistence type="inferred from homology"/>
<keyword evidence="10" id="KW-0325">Glycoprotein</keyword>
<keyword evidence="9" id="KW-0472">Membrane</keyword>
<evidence type="ECO:0000256" key="2">
    <source>
        <dbReference type="ARBA" id="ARBA00004609"/>
    </source>
</evidence>
<name>A0A8K0GL10_9ROSA</name>
<dbReference type="FunFam" id="2.60.40.420:FF:000012">
    <property type="entry name" value="Monocopper oxidase-like protein"/>
    <property type="match status" value="1"/>
</dbReference>
<evidence type="ECO:0000256" key="9">
    <source>
        <dbReference type="ARBA" id="ARBA00023136"/>
    </source>
</evidence>
<evidence type="ECO:0000256" key="10">
    <source>
        <dbReference type="ARBA" id="ARBA00023180"/>
    </source>
</evidence>
<evidence type="ECO:0000256" key="5">
    <source>
        <dbReference type="ARBA" id="ARBA00022622"/>
    </source>
</evidence>
<dbReference type="CDD" id="cd13846">
    <property type="entry name" value="CuRO_1_AAO_like_1"/>
    <property type="match status" value="1"/>
</dbReference>
<dbReference type="Pfam" id="PF00394">
    <property type="entry name" value="Cu-oxidase"/>
    <property type="match status" value="1"/>
</dbReference>
<dbReference type="PANTHER" id="PTHR11709">
    <property type="entry name" value="MULTI-COPPER OXIDASE"/>
    <property type="match status" value="1"/>
</dbReference>
<organism evidence="16 17">
    <name type="scientific">Rhamnella rubrinervis</name>
    <dbReference type="NCBI Taxonomy" id="2594499"/>
    <lineage>
        <taxon>Eukaryota</taxon>
        <taxon>Viridiplantae</taxon>
        <taxon>Streptophyta</taxon>
        <taxon>Embryophyta</taxon>
        <taxon>Tracheophyta</taxon>
        <taxon>Spermatophyta</taxon>
        <taxon>Magnoliopsida</taxon>
        <taxon>eudicotyledons</taxon>
        <taxon>Gunneridae</taxon>
        <taxon>Pentapetalae</taxon>
        <taxon>rosids</taxon>
        <taxon>fabids</taxon>
        <taxon>Rosales</taxon>
        <taxon>Rhamnaceae</taxon>
        <taxon>rhamnoid group</taxon>
        <taxon>Rhamneae</taxon>
        <taxon>Rhamnella</taxon>
    </lineage>
</organism>
<dbReference type="AlphaFoldDB" id="A0A8K0GL10"/>
<dbReference type="FunFam" id="2.60.40.420:FF:000023">
    <property type="entry name" value="Monocopper oxidase-like protein SKU5"/>
    <property type="match status" value="1"/>
</dbReference>
<feature type="domain" description="Plastocyanin-like" evidence="14">
    <location>
        <begin position="402"/>
        <end position="538"/>
    </location>
</feature>
<dbReference type="Proteomes" id="UP000796880">
    <property type="component" value="Unassembled WGS sequence"/>
</dbReference>
<dbReference type="GO" id="GO:0016491">
    <property type="term" value="F:oxidoreductase activity"/>
    <property type="evidence" value="ECO:0007669"/>
    <property type="project" value="InterPro"/>
</dbReference>
<dbReference type="InterPro" id="IPR001117">
    <property type="entry name" value="Cu-oxidase_2nd"/>
</dbReference>
<dbReference type="InterPro" id="IPR011706">
    <property type="entry name" value="Cu-oxidase_C"/>
</dbReference>
<keyword evidence="11" id="KW-0449">Lipoprotein</keyword>
<keyword evidence="7 12" id="KW-0732">Signal</keyword>
<dbReference type="Pfam" id="PF07731">
    <property type="entry name" value="Cu-oxidase_2"/>
    <property type="match status" value="1"/>
</dbReference>
<keyword evidence="5" id="KW-0336">GPI-anchor</keyword>
<dbReference type="Pfam" id="PF07732">
    <property type="entry name" value="Cu-oxidase_3"/>
    <property type="match status" value="1"/>
</dbReference>
<evidence type="ECO:0000256" key="7">
    <source>
        <dbReference type="ARBA" id="ARBA00022729"/>
    </source>
</evidence>
<feature type="signal peptide" evidence="12">
    <location>
        <begin position="1"/>
        <end position="27"/>
    </location>
</feature>
<dbReference type="InterPro" id="IPR008972">
    <property type="entry name" value="Cupredoxin"/>
</dbReference>
<dbReference type="FunFam" id="2.60.40.420:FF:000016">
    <property type="entry name" value="Monocopper oxidase-like protein"/>
    <property type="match status" value="1"/>
</dbReference>
<feature type="domain" description="Plastocyanin-like" evidence="15">
    <location>
        <begin position="40"/>
        <end position="151"/>
    </location>
</feature>
<comment type="caution">
    <text evidence="16">The sequence shown here is derived from an EMBL/GenBank/DDBJ whole genome shotgun (WGS) entry which is preliminary data.</text>
</comment>
<sequence>MALFRCCVLSLLVSLTYIALLSSLCFAADPSVSYEFHFSYLTASPLGVPQQVIAVNGKFPGPTVNATTNNNVIVSVFNELDENLLLTWSGIQMRRNSWQDGVVGTNCPIPPNWNWTYQFQVKDQIGSFFYFPSLNLQRASGGFGSFILNNRVIIPIPFAQPDGDIVIFIGDWYTQNHTALRKALDAGKDLGVPDGVLINGKGPYRYNNTLVPDGIEYDTINVDPGKTYRLRVHNVGTSTSLNFRIQNHNLLLAETEGHYTMQQNFTDFDIHVGQSYSFLVSMDQNASTDYYIVASARFVNDSLWQRVTGVGILHYSNSKGPASGPLPDPPNDVYDKSRSMNQALSVRQNGSASGARPNPQGSFHYGSINITETYVLRSLPPVTINGTSRATLNGISFVNPKTPIRLADKHNVKGAYKLDFPNKPLNRPPRNDISIINATYKGFIEVVFQNNDTVVQSFHFDGYSFFVVGMDYGVWTEDSRNKYNKWDAISRCTTQVYPGAWTAVLISLDNPGAWNLRVENLDRWYLGQETYLRIVNPEENGETEFGVPDNVLYCGALANLQKYTSKNSVSLPFSGTETLFVSNVNLQGKIQAIVDSPGGIICFEFHFKLIVCSLLLLDSLNASSPESPPKARWRARSSTSAVAKPYACSSAVPNDAVFRAAVPPQRFGISTTTKKTARTTSNKQRCRGFGSGGGGLFGLQRGGGRFVVVVVD</sequence>
<dbReference type="PANTHER" id="PTHR11709:SF270">
    <property type="entry name" value="MONOCOPPER OXIDASE-LIKE PROTEIN SKS1"/>
    <property type="match status" value="1"/>
</dbReference>
<evidence type="ECO:0000256" key="1">
    <source>
        <dbReference type="ARBA" id="ARBA00001935"/>
    </source>
</evidence>
<dbReference type="GO" id="GO:0098552">
    <property type="term" value="C:side of membrane"/>
    <property type="evidence" value="ECO:0007669"/>
    <property type="project" value="UniProtKB-KW"/>
</dbReference>
<gene>
    <name evidence="16" type="ORF">FNV43_RR24239</name>
</gene>
<evidence type="ECO:0000313" key="17">
    <source>
        <dbReference type="Proteomes" id="UP000796880"/>
    </source>
</evidence>
<dbReference type="OrthoDB" id="2121828at2759"/>
<dbReference type="InterPro" id="IPR045087">
    <property type="entry name" value="Cu-oxidase_fam"/>
</dbReference>
<evidence type="ECO:0000259" key="14">
    <source>
        <dbReference type="Pfam" id="PF07731"/>
    </source>
</evidence>
<keyword evidence="8" id="KW-0186">Copper</keyword>
<dbReference type="InterPro" id="IPR034273">
    <property type="entry name" value="CuRO_1_AAO-like"/>
</dbReference>
<keyword evidence="6" id="KW-0479">Metal-binding</keyword>
<protein>
    <submittedName>
        <fullName evidence="16">Uncharacterized protein</fullName>
    </submittedName>
</protein>
<accession>A0A8K0GL10</accession>
<comment type="similarity">
    <text evidence="3">Belongs to the multicopper oxidase family.</text>
</comment>
<evidence type="ECO:0000256" key="4">
    <source>
        <dbReference type="ARBA" id="ARBA00022475"/>
    </source>
</evidence>
<feature type="chain" id="PRO_5035453854" evidence="12">
    <location>
        <begin position="28"/>
        <end position="712"/>
    </location>
</feature>
<evidence type="ECO:0000256" key="3">
    <source>
        <dbReference type="ARBA" id="ARBA00010609"/>
    </source>
</evidence>
<feature type="domain" description="Plastocyanin-like" evidence="13">
    <location>
        <begin position="164"/>
        <end position="318"/>
    </location>
</feature>
<keyword evidence="17" id="KW-1185">Reference proteome</keyword>
<comment type="subcellular location">
    <subcellularLocation>
        <location evidence="2">Cell membrane</location>
        <topology evidence="2">Lipid-anchor</topology>
        <topology evidence="2">GPI-anchor</topology>
    </subcellularLocation>
</comment>
<evidence type="ECO:0000259" key="15">
    <source>
        <dbReference type="Pfam" id="PF07732"/>
    </source>
</evidence>
<evidence type="ECO:0000256" key="6">
    <source>
        <dbReference type="ARBA" id="ARBA00022723"/>
    </source>
</evidence>
<dbReference type="GO" id="GO:0005886">
    <property type="term" value="C:plasma membrane"/>
    <property type="evidence" value="ECO:0007669"/>
    <property type="project" value="UniProtKB-SubCell"/>
</dbReference>
<comment type="cofactor">
    <cofactor evidence="1">
        <name>Cu cation</name>
        <dbReference type="ChEBI" id="CHEBI:23378"/>
    </cofactor>
</comment>
<evidence type="ECO:0000256" key="12">
    <source>
        <dbReference type="SAM" id="SignalP"/>
    </source>
</evidence>
<dbReference type="EMBL" id="VOIH02000011">
    <property type="protein sequence ID" value="KAF3433137.1"/>
    <property type="molecule type" value="Genomic_DNA"/>
</dbReference>
<dbReference type="GO" id="GO:0005507">
    <property type="term" value="F:copper ion binding"/>
    <property type="evidence" value="ECO:0007669"/>
    <property type="project" value="InterPro"/>
</dbReference>